<comment type="similarity">
    <text evidence="6">Belongs to the WD repeat WDR6 family.</text>
</comment>
<keyword evidence="4" id="KW-0819">tRNA processing</keyword>
<organism evidence="8 9">
    <name type="scientific">Dimargaris verticillata</name>
    <dbReference type="NCBI Taxonomy" id="2761393"/>
    <lineage>
        <taxon>Eukaryota</taxon>
        <taxon>Fungi</taxon>
        <taxon>Fungi incertae sedis</taxon>
        <taxon>Zoopagomycota</taxon>
        <taxon>Kickxellomycotina</taxon>
        <taxon>Dimargaritomycetes</taxon>
        <taxon>Dimargaritales</taxon>
        <taxon>Dimargaritaceae</taxon>
        <taxon>Dimargaris</taxon>
    </lineage>
</organism>
<dbReference type="GO" id="GO:0005737">
    <property type="term" value="C:cytoplasm"/>
    <property type="evidence" value="ECO:0007669"/>
    <property type="project" value="UniProtKB-SubCell"/>
</dbReference>
<comment type="caution">
    <text evidence="8">The sequence shown here is derived from an EMBL/GenBank/DDBJ whole genome shotgun (WGS) entry which is preliminary data.</text>
</comment>
<keyword evidence="2" id="KW-0963">Cytoplasm</keyword>
<evidence type="ECO:0000256" key="4">
    <source>
        <dbReference type="ARBA" id="ARBA00022694"/>
    </source>
</evidence>
<dbReference type="PROSITE" id="PS50294">
    <property type="entry name" value="WD_REPEATS_REGION"/>
    <property type="match status" value="1"/>
</dbReference>
<dbReference type="PANTHER" id="PTHR14344">
    <property type="entry name" value="WD REPEAT PROTEIN"/>
    <property type="match status" value="1"/>
</dbReference>
<evidence type="ECO:0000313" key="9">
    <source>
        <dbReference type="Proteomes" id="UP001151582"/>
    </source>
</evidence>
<dbReference type="PANTHER" id="PTHR14344:SF3">
    <property type="entry name" value="WD REPEAT-CONTAINING PROTEIN 6"/>
    <property type="match status" value="1"/>
</dbReference>
<sequence>MVPCVGSEPRSSRCQRWYAVYGAKAVRLVQLDYDPTSDQPPTVTLRSSTPVQVLADWVLDVQWLYDSDDTTYAPTGLAVALAHNQVETYRLDSFQCTGRYQCTVQSIIYSARFFGHTLKTLQLVAGTVFNEALLWSVTAGRKGPEPLPSADCYMCPVTQRFIGHEGVIFKLRFNSNGTMLATVSDDRTIRLWQILPANSQTGGSTDTIDAQPVTLFGHQGRVWDCLILDRCLVSIAEDTTCRVWSYDAHSWRAGEAPRPLVCWRGHQGKSIWCVATDPAEMTVVTGGGDGGIRLWSLRSVYQQLDKEQGQISSAALPALALYSRAISITATFAKPEFIRNFAHLSGQTIGVVTNHGYILTYDYATSDWTTVGHEPELMGYAMVTALPLGHGMLCGTINGTVVWCNMKPGKAYKSERVAVASEQIFSIHAIPASTDAPSVDILVVVIEQPVAWLRYVLHADKNQPSLHWVARLSLPPTTLANSFALDLAQRVLAMGSREGAVIVYDLPTTATDADA</sequence>
<dbReference type="InterPro" id="IPR001680">
    <property type="entry name" value="WD40_rpt"/>
</dbReference>
<dbReference type="InterPro" id="IPR015943">
    <property type="entry name" value="WD40/YVTN_repeat-like_dom_sf"/>
</dbReference>
<dbReference type="AlphaFoldDB" id="A0A9W8B142"/>
<evidence type="ECO:0000256" key="3">
    <source>
        <dbReference type="ARBA" id="ARBA00022574"/>
    </source>
</evidence>
<dbReference type="Pfam" id="PF00400">
    <property type="entry name" value="WD40"/>
    <property type="match status" value="2"/>
</dbReference>
<evidence type="ECO:0000256" key="2">
    <source>
        <dbReference type="ARBA" id="ARBA00022490"/>
    </source>
</evidence>
<feature type="repeat" description="WD" evidence="7">
    <location>
        <begin position="264"/>
        <end position="299"/>
    </location>
</feature>
<proteinExistence type="inferred from homology"/>
<feature type="repeat" description="WD" evidence="7">
    <location>
        <begin position="161"/>
        <end position="194"/>
    </location>
</feature>
<feature type="non-terminal residue" evidence="8">
    <location>
        <position position="515"/>
    </location>
</feature>
<comment type="subcellular location">
    <subcellularLocation>
        <location evidence="1">Cytoplasm</location>
    </subcellularLocation>
</comment>
<gene>
    <name evidence="8" type="primary">WDR6</name>
    <name evidence="8" type="ORF">H4R34_005177</name>
</gene>
<dbReference type="Proteomes" id="UP001151582">
    <property type="component" value="Unassembled WGS sequence"/>
</dbReference>
<dbReference type="InterPro" id="IPR036322">
    <property type="entry name" value="WD40_repeat_dom_sf"/>
</dbReference>
<evidence type="ECO:0000313" key="8">
    <source>
        <dbReference type="EMBL" id="KAJ1973151.1"/>
    </source>
</evidence>
<keyword evidence="5" id="KW-0677">Repeat</keyword>
<dbReference type="Gene3D" id="2.130.10.10">
    <property type="entry name" value="YVTN repeat-like/Quinoprotein amine dehydrogenase"/>
    <property type="match status" value="2"/>
</dbReference>
<evidence type="ECO:0000256" key="7">
    <source>
        <dbReference type="PROSITE-ProRule" id="PRU00221"/>
    </source>
</evidence>
<dbReference type="SUPFAM" id="SSF50978">
    <property type="entry name" value="WD40 repeat-like"/>
    <property type="match status" value="1"/>
</dbReference>
<evidence type="ECO:0000256" key="5">
    <source>
        <dbReference type="ARBA" id="ARBA00022737"/>
    </source>
</evidence>
<dbReference type="SMART" id="SM00320">
    <property type="entry name" value="WD40"/>
    <property type="match status" value="3"/>
</dbReference>
<protein>
    <submittedName>
        <fullName evidence="8">WD repeat-containing protein 6</fullName>
    </submittedName>
</protein>
<name>A0A9W8B142_9FUNG</name>
<dbReference type="InterPro" id="IPR051973">
    <property type="entry name" value="tRNA_Anticodon_Mtase-Reg"/>
</dbReference>
<keyword evidence="9" id="KW-1185">Reference proteome</keyword>
<evidence type="ECO:0000256" key="1">
    <source>
        <dbReference type="ARBA" id="ARBA00004496"/>
    </source>
</evidence>
<keyword evidence="3 7" id="KW-0853">WD repeat</keyword>
<dbReference type="PROSITE" id="PS50082">
    <property type="entry name" value="WD_REPEATS_2"/>
    <property type="match status" value="2"/>
</dbReference>
<dbReference type="GO" id="GO:0030488">
    <property type="term" value="P:tRNA methylation"/>
    <property type="evidence" value="ECO:0007669"/>
    <property type="project" value="TreeGrafter"/>
</dbReference>
<dbReference type="OrthoDB" id="5594999at2759"/>
<reference evidence="8" key="1">
    <citation type="submission" date="2022-07" db="EMBL/GenBank/DDBJ databases">
        <title>Phylogenomic reconstructions and comparative analyses of Kickxellomycotina fungi.</title>
        <authorList>
            <person name="Reynolds N.K."/>
            <person name="Stajich J.E."/>
            <person name="Barry K."/>
            <person name="Grigoriev I.V."/>
            <person name="Crous P."/>
            <person name="Smith M.E."/>
        </authorList>
    </citation>
    <scope>NUCLEOTIDE SEQUENCE</scope>
    <source>
        <strain evidence="8">RSA 567</strain>
    </source>
</reference>
<dbReference type="EMBL" id="JANBQB010000882">
    <property type="protein sequence ID" value="KAJ1973151.1"/>
    <property type="molecule type" value="Genomic_DNA"/>
</dbReference>
<evidence type="ECO:0000256" key="6">
    <source>
        <dbReference type="ARBA" id="ARBA00038255"/>
    </source>
</evidence>
<accession>A0A9W8B142</accession>